<evidence type="ECO:0000313" key="6">
    <source>
        <dbReference type="EMBL" id="MFB5735716.1"/>
    </source>
</evidence>
<name>A0ABV5BNM3_9LEPT</name>
<dbReference type="Proteomes" id="UP001580391">
    <property type="component" value="Unassembled WGS sequence"/>
</dbReference>
<dbReference type="PROSITE" id="PS50977">
    <property type="entry name" value="HTH_TETR_2"/>
    <property type="match status" value="1"/>
</dbReference>
<evidence type="ECO:0000256" key="1">
    <source>
        <dbReference type="ARBA" id="ARBA00023015"/>
    </source>
</evidence>
<dbReference type="RefSeq" id="WP_375516655.1">
    <property type="nucleotide sequence ID" value="NZ_JBHILI010000001.1"/>
</dbReference>
<dbReference type="InterPro" id="IPR036271">
    <property type="entry name" value="Tet_transcr_reg_TetR-rel_C_sf"/>
</dbReference>
<keyword evidence="1" id="KW-0805">Transcription regulation</keyword>
<protein>
    <submittedName>
        <fullName evidence="6">TetR/AcrR family transcriptional regulator</fullName>
    </submittedName>
</protein>
<keyword evidence="7" id="KW-1185">Reference proteome</keyword>
<evidence type="ECO:0000256" key="2">
    <source>
        <dbReference type="ARBA" id="ARBA00023125"/>
    </source>
</evidence>
<dbReference type="PANTHER" id="PTHR47506:SF1">
    <property type="entry name" value="HTH-TYPE TRANSCRIPTIONAL REGULATOR YJDC"/>
    <property type="match status" value="1"/>
</dbReference>
<dbReference type="SUPFAM" id="SSF46689">
    <property type="entry name" value="Homeodomain-like"/>
    <property type="match status" value="1"/>
</dbReference>
<dbReference type="SUPFAM" id="SSF48498">
    <property type="entry name" value="Tetracyclin repressor-like, C-terminal domain"/>
    <property type="match status" value="1"/>
</dbReference>
<sequence length="199" mass="23561">MKKKSAELPKDGPYKRLSDTAVRLIYEQGYSGTSVNQVIEESESHKASFYRYFQTKDDLGKEYLERQGKDFQNGWERLMEKSESPQEFIHRWMALLKKQVKMGRYFGCPLARFMGSLDQPDEDWADRSANVLESWIFCLETYFDRNKSEHILPEDFPSRKKAELIMKLFQGNSQLYMMTHNPKYFDDMQEEMLSTIGNI</sequence>
<evidence type="ECO:0000259" key="5">
    <source>
        <dbReference type="PROSITE" id="PS50977"/>
    </source>
</evidence>
<evidence type="ECO:0000313" key="7">
    <source>
        <dbReference type="Proteomes" id="UP001580391"/>
    </source>
</evidence>
<gene>
    <name evidence="6" type="ORF">ACE5IX_04315</name>
</gene>
<evidence type="ECO:0000256" key="4">
    <source>
        <dbReference type="PROSITE-ProRule" id="PRU00335"/>
    </source>
</evidence>
<feature type="DNA-binding region" description="H-T-H motif" evidence="4">
    <location>
        <begin position="34"/>
        <end position="53"/>
    </location>
</feature>
<keyword evidence="3" id="KW-0804">Transcription</keyword>
<dbReference type="PROSITE" id="PS01081">
    <property type="entry name" value="HTH_TETR_1"/>
    <property type="match status" value="1"/>
</dbReference>
<dbReference type="Gene3D" id="1.10.357.10">
    <property type="entry name" value="Tetracycline Repressor, domain 2"/>
    <property type="match status" value="1"/>
</dbReference>
<comment type="caution">
    <text evidence="6">The sequence shown here is derived from an EMBL/GenBank/DDBJ whole genome shotgun (WGS) entry which is preliminary data.</text>
</comment>
<proteinExistence type="predicted"/>
<dbReference type="InterPro" id="IPR001647">
    <property type="entry name" value="HTH_TetR"/>
</dbReference>
<dbReference type="Pfam" id="PF00440">
    <property type="entry name" value="TetR_N"/>
    <property type="match status" value="1"/>
</dbReference>
<dbReference type="InterPro" id="IPR023772">
    <property type="entry name" value="DNA-bd_HTH_TetR-type_CS"/>
</dbReference>
<organism evidence="6 7">
    <name type="scientific">Leptospira wolffii</name>
    <dbReference type="NCBI Taxonomy" id="409998"/>
    <lineage>
        <taxon>Bacteria</taxon>
        <taxon>Pseudomonadati</taxon>
        <taxon>Spirochaetota</taxon>
        <taxon>Spirochaetia</taxon>
        <taxon>Leptospirales</taxon>
        <taxon>Leptospiraceae</taxon>
        <taxon>Leptospira</taxon>
    </lineage>
</organism>
<reference evidence="6 7" key="1">
    <citation type="submission" date="2024-09" db="EMBL/GenBank/DDBJ databases">
        <title>Taxonomic and Genotyping Characterization of Leptospira Strains isolated from Multiple Sources in Colombia highlights the importance of intermediate species.</title>
        <authorList>
            <person name="Torres Higuera L."/>
            <person name="Rojas Tapias D."/>
            <person name="Jimenez Velasquez S."/>
            <person name="Renjifo Ibanez C."/>
        </authorList>
    </citation>
    <scope>NUCLEOTIDE SEQUENCE [LARGE SCALE GENOMIC DNA]</scope>
    <source>
        <strain evidence="6 7">Lep080</strain>
    </source>
</reference>
<dbReference type="PANTHER" id="PTHR47506">
    <property type="entry name" value="TRANSCRIPTIONAL REGULATORY PROTEIN"/>
    <property type="match status" value="1"/>
</dbReference>
<dbReference type="EMBL" id="JBHILJ010000001">
    <property type="protein sequence ID" value="MFB5735716.1"/>
    <property type="molecule type" value="Genomic_DNA"/>
</dbReference>
<evidence type="ECO:0000256" key="3">
    <source>
        <dbReference type="ARBA" id="ARBA00023163"/>
    </source>
</evidence>
<feature type="domain" description="HTH tetR-type" evidence="5">
    <location>
        <begin position="11"/>
        <end position="71"/>
    </location>
</feature>
<accession>A0ABV5BNM3</accession>
<keyword evidence="2 4" id="KW-0238">DNA-binding</keyword>
<dbReference type="InterPro" id="IPR009057">
    <property type="entry name" value="Homeodomain-like_sf"/>
</dbReference>